<protein>
    <recommendedName>
        <fullName evidence="2">Helicase-associated domain-containing protein</fullName>
    </recommendedName>
</protein>
<feature type="compositionally biased region" description="Basic and acidic residues" evidence="1">
    <location>
        <begin position="1"/>
        <end position="21"/>
    </location>
</feature>
<feature type="region of interest" description="Disordered" evidence="1">
    <location>
        <begin position="1"/>
        <end position="28"/>
    </location>
</feature>
<dbReference type="PANTHER" id="PTHR33418">
    <property type="entry name" value="HELICASE-ASSOCIATED"/>
    <property type="match status" value="1"/>
</dbReference>
<evidence type="ECO:0000259" key="2">
    <source>
        <dbReference type="Pfam" id="PF03457"/>
    </source>
</evidence>
<comment type="caution">
    <text evidence="3">The sequence shown here is derived from an EMBL/GenBank/DDBJ whole genome shotgun (WGS) entry which is preliminary data.</text>
</comment>
<keyword evidence="4" id="KW-1185">Reference proteome</keyword>
<evidence type="ECO:0000313" key="4">
    <source>
        <dbReference type="Proteomes" id="UP001295423"/>
    </source>
</evidence>
<dbReference type="InterPro" id="IPR005114">
    <property type="entry name" value="Helicase_assoc"/>
</dbReference>
<dbReference type="PANTHER" id="PTHR33418:SF1">
    <property type="entry name" value="HELICASE-ASSOCIATED DOMAIN-CONTAINING PROTEIN"/>
    <property type="match status" value="1"/>
</dbReference>
<dbReference type="Pfam" id="PF03457">
    <property type="entry name" value="HA"/>
    <property type="match status" value="2"/>
</dbReference>
<reference evidence="3" key="1">
    <citation type="submission" date="2023-08" db="EMBL/GenBank/DDBJ databases">
        <authorList>
            <person name="Audoor S."/>
            <person name="Bilcke G."/>
        </authorList>
    </citation>
    <scope>NUCLEOTIDE SEQUENCE</scope>
</reference>
<dbReference type="Gene3D" id="6.10.140.530">
    <property type="match status" value="2"/>
</dbReference>
<dbReference type="EMBL" id="CAKOGP040001001">
    <property type="protein sequence ID" value="CAJ1941097.1"/>
    <property type="molecule type" value="Genomic_DNA"/>
</dbReference>
<gene>
    <name evidence="3" type="ORF">CYCCA115_LOCUS7351</name>
</gene>
<accession>A0AAD2CNX1</accession>
<evidence type="ECO:0000256" key="1">
    <source>
        <dbReference type="SAM" id="MobiDB-lite"/>
    </source>
</evidence>
<sequence length="320" mass="37199">MSSQTRHEDDPLCKSNDRQGLYDDTNNSSSLENNSALFSFFPTAPFELSARDAVAMSVATIYEPTPFRDGTYLESLKEESSAVFVPRQSTSASSTKTIPPFAQIDCRQQSDYNPLQDDQLSDYLEEEDDSPYAAAPTTRTSAPKISTYNRHQDNRWVEHYQALLRYKSKHGNCHVPQNYQEDPGLARWARRQRHQYKLKRQNLKSSMSTERQVMLEQAGFVADPQMDSWEIRRQDLEEYKRKYGDCNVPARYTENPALATWVKRQRRAYKRFQSGKPGSRLCKERFVILSRMEFVWKRRNENTTTAKKSAFSTSRNTTTF</sequence>
<dbReference type="Proteomes" id="UP001295423">
    <property type="component" value="Unassembled WGS sequence"/>
</dbReference>
<evidence type="ECO:0000313" key="3">
    <source>
        <dbReference type="EMBL" id="CAJ1941097.1"/>
    </source>
</evidence>
<name>A0AAD2CNX1_9STRA</name>
<dbReference type="AlphaFoldDB" id="A0AAD2CNX1"/>
<feature type="domain" description="Helicase-associated" evidence="2">
    <location>
        <begin position="227"/>
        <end position="294"/>
    </location>
</feature>
<organism evidence="3 4">
    <name type="scientific">Cylindrotheca closterium</name>
    <dbReference type="NCBI Taxonomy" id="2856"/>
    <lineage>
        <taxon>Eukaryota</taxon>
        <taxon>Sar</taxon>
        <taxon>Stramenopiles</taxon>
        <taxon>Ochrophyta</taxon>
        <taxon>Bacillariophyta</taxon>
        <taxon>Bacillariophyceae</taxon>
        <taxon>Bacillariophycidae</taxon>
        <taxon>Bacillariales</taxon>
        <taxon>Bacillariaceae</taxon>
        <taxon>Cylindrotheca</taxon>
    </lineage>
</organism>
<proteinExistence type="predicted"/>
<feature type="domain" description="Helicase-associated" evidence="2">
    <location>
        <begin position="152"/>
        <end position="220"/>
    </location>
</feature>